<organism evidence="6 7">
    <name type="scientific">Klebsiella pasteurii</name>
    <dbReference type="NCBI Taxonomy" id="2587529"/>
    <lineage>
        <taxon>Bacteria</taxon>
        <taxon>Pseudomonadati</taxon>
        <taxon>Pseudomonadota</taxon>
        <taxon>Gammaproteobacteria</taxon>
        <taxon>Enterobacterales</taxon>
        <taxon>Enterobacteriaceae</taxon>
        <taxon>Klebsiella/Raoultella group</taxon>
        <taxon>Klebsiella</taxon>
    </lineage>
</organism>
<evidence type="ECO:0000256" key="4">
    <source>
        <dbReference type="SAM" id="Coils"/>
    </source>
</evidence>
<dbReference type="GO" id="GO:0003677">
    <property type="term" value="F:DNA binding"/>
    <property type="evidence" value="ECO:0007669"/>
    <property type="project" value="UniProtKB-KW"/>
</dbReference>
<comment type="similarity">
    <text evidence="1">Belongs to the type-I restriction system S methylase family.</text>
</comment>
<evidence type="ECO:0000313" key="7">
    <source>
        <dbReference type="Proteomes" id="UP000318567"/>
    </source>
</evidence>
<dbReference type="GO" id="GO:0009307">
    <property type="term" value="P:DNA restriction-modification system"/>
    <property type="evidence" value="ECO:0007669"/>
    <property type="project" value="UniProtKB-KW"/>
</dbReference>
<dbReference type="Proteomes" id="UP000318567">
    <property type="component" value="Unassembled WGS sequence"/>
</dbReference>
<gene>
    <name evidence="6" type="primary">hsdS_2</name>
    <name evidence="6" type="ORF">SB6410_04344</name>
</gene>
<reference evidence="6 7" key="1">
    <citation type="submission" date="2019-07" db="EMBL/GenBank/DDBJ databases">
        <authorList>
            <person name="Brisse S."/>
            <person name="Rodrigues C."/>
            <person name="Thorpe H."/>
        </authorList>
    </citation>
    <scope>NUCLEOTIDE SEQUENCE [LARGE SCALE GENOMIC DNA]</scope>
    <source>
        <strain evidence="6">SB6410</strain>
    </source>
</reference>
<keyword evidence="2" id="KW-0680">Restriction system</keyword>
<feature type="domain" description="Type I restriction modification DNA specificity" evidence="5">
    <location>
        <begin position="375"/>
        <end position="551"/>
    </location>
</feature>
<dbReference type="InterPro" id="IPR000055">
    <property type="entry name" value="Restrct_endonuc_typeI_TRD"/>
</dbReference>
<protein>
    <submittedName>
        <fullName evidence="6">Type-1 restriction enzyme EcoKI specificity protein</fullName>
    </submittedName>
</protein>
<dbReference type="Pfam" id="PF01420">
    <property type="entry name" value="Methylase_S"/>
    <property type="match status" value="2"/>
</dbReference>
<evidence type="ECO:0000256" key="2">
    <source>
        <dbReference type="ARBA" id="ARBA00022747"/>
    </source>
</evidence>
<evidence type="ECO:0000259" key="5">
    <source>
        <dbReference type="Pfam" id="PF01420"/>
    </source>
</evidence>
<keyword evidence="4" id="KW-0175">Coiled coil</keyword>
<dbReference type="AlphaFoldDB" id="A0A9Q9SA74"/>
<name>A0A9Q9SA74_9ENTR</name>
<dbReference type="InterPro" id="IPR044946">
    <property type="entry name" value="Restrct_endonuc_typeI_TRD_sf"/>
</dbReference>
<evidence type="ECO:0000313" key="6">
    <source>
        <dbReference type="EMBL" id="VUS96470.1"/>
    </source>
</evidence>
<dbReference type="CDD" id="cd17253">
    <property type="entry name" value="RMtype1_S_Eco933I-TRD2-CR2_like"/>
    <property type="match status" value="1"/>
</dbReference>
<feature type="domain" description="Type I restriction modification DNA specificity" evidence="5">
    <location>
        <begin position="103"/>
        <end position="264"/>
    </location>
</feature>
<accession>A0A9Q9SA74</accession>
<evidence type="ECO:0000256" key="3">
    <source>
        <dbReference type="ARBA" id="ARBA00023125"/>
    </source>
</evidence>
<dbReference type="EMBL" id="CABGGO010000030">
    <property type="protein sequence ID" value="VUS96470.1"/>
    <property type="molecule type" value="Genomic_DNA"/>
</dbReference>
<dbReference type="CDD" id="cd17262">
    <property type="entry name" value="RMtype1_S_Aco12261I-TRD2-CR2"/>
    <property type="match status" value="1"/>
</dbReference>
<dbReference type="RefSeq" id="WP_142445090.1">
    <property type="nucleotide sequence ID" value="NZ_CABGGO010000030.1"/>
</dbReference>
<comment type="caution">
    <text evidence="6">The sequence shown here is derived from an EMBL/GenBank/DDBJ whole genome shotgun (WGS) entry which is preliminary data.</text>
</comment>
<dbReference type="PANTHER" id="PTHR43140">
    <property type="entry name" value="TYPE-1 RESTRICTION ENZYME ECOKI SPECIFICITY PROTEIN"/>
    <property type="match status" value="1"/>
</dbReference>
<proteinExistence type="inferred from homology"/>
<feature type="coiled-coil region" evidence="4">
    <location>
        <begin position="533"/>
        <end position="560"/>
    </location>
</feature>
<evidence type="ECO:0000256" key="1">
    <source>
        <dbReference type="ARBA" id="ARBA00010923"/>
    </source>
</evidence>
<dbReference type="SUPFAM" id="SSF116734">
    <property type="entry name" value="DNA methylase specificity domain"/>
    <property type="match status" value="2"/>
</dbReference>
<dbReference type="InterPro" id="IPR051212">
    <property type="entry name" value="Type-I_RE_S_subunit"/>
</dbReference>
<dbReference type="Gene3D" id="3.90.220.20">
    <property type="entry name" value="DNA methylase specificity domains"/>
    <property type="match status" value="2"/>
</dbReference>
<sequence>MAVEKLIVDHIDTWTTALQTRSTAGRGSSGKIDLYGIKKLRELILELAVRGKLVQQDPNDEPASALLERIAAEKAELVKQGKIKKPKPLPEISEEEKPFELPEGWEWARFGDATYNRDAERIPLSSDERMNRSGTFDYYGASGIIDKIDDYIFDKPLLLIGEDGANLINRSTPIAFMAHGQFWVNNHAHVIDGISEEYLNYLCIYINAISLENYITGTAQPKMNQAKMNTILIGLPPEHEQLKIKNKVTELLSLCDQLEQHSLTSLDAHQQLVETLLTTLTDSQNADELAENWARISEHFDTLFTTEASIDALKQTILQLAVMGKLVPQDPNDEPASELLKRIAQEKAQLVKDGKIKKQKPLPPISDEEKPFELPEGWEWCLFENVVDIQSGITKGRNLANRKLISIPYLRVANVQRGYLDLSEVKEIEIPEEEKDKYHVIKGDLLITEGGDWDTVGRTTVWCHDWYIANQNHVFKGRIIGQDIDPYWLETYMNSPYSRDYFASASKQTTNLASINKTQLRGCPVAIPPSSEAEKIMLKLNDFNELCEKLKLQIQSAQQTQLHLADALTDAAIN</sequence>
<dbReference type="PANTHER" id="PTHR43140:SF1">
    <property type="entry name" value="TYPE I RESTRICTION ENZYME ECOKI SPECIFICITY SUBUNIT"/>
    <property type="match status" value="1"/>
</dbReference>
<keyword evidence="3" id="KW-0238">DNA-binding</keyword>